<name>A0A1H3RXD7_9PSEU</name>
<dbReference type="EMBL" id="FNON01000012">
    <property type="protein sequence ID" value="SDZ30376.1"/>
    <property type="molecule type" value="Genomic_DNA"/>
</dbReference>
<proteinExistence type="predicted"/>
<dbReference type="STRING" id="589385.SAMN05421504_11278"/>
<dbReference type="AlphaFoldDB" id="A0A1H3RXD7"/>
<dbReference type="Proteomes" id="UP000199515">
    <property type="component" value="Unassembled WGS sequence"/>
</dbReference>
<dbReference type="PANTHER" id="PTHR41878">
    <property type="entry name" value="LEXA REPRESSOR-RELATED"/>
    <property type="match status" value="1"/>
</dbReference>
<dbReference type="OrthoDB" id="9816539at2"/>
<keyword evidence="3" id="KW-1185">Reference proteome</keyword>
<evidence type="ECO:0000259" key="1">
    <source>
        <dbReference type="Pfam" id="PF07929"/>
    </source>
</evidence>
<accession>A0A1H3RXD7</accession>
<evidence type="ECO:0000313" key="2">
    <source>
        <dbReference type="EMBL" id="SDZ30376.1"/>
    </source>
</evidence>
<gene>
    <name evidence="2" type="ORF">SAMN05421504_11278</name>
</gene>
<sequence>MSELESALESLASAARACPALVTAQALAEWVGTGKEVTTRGVLKPAAAIEACDLLGIKTHSRKPRSALDISELMMVWSAASAAGFIEVSRAKVMPGPALRPWLGKANDTALAIWLDCVLRCLSLSGESAGNDVESLIALATLHERGGVVSLGDLGADLAEVIGDPDSECPCPECASQDGTAAFYVAQDLSEFGIAVVRKEIAELTPLGRWLTDFLFRISAPPADADVTVVISELTTLPSQVVMLMARPWLERRDPAAAANELLAAAEVVSGQERLTALTLARGCGKAAETAWREWAAKDGIGAYARIWLAEQDDADPADADLAWTTADTLAVVLDTFPTGLAELPALLREQLGAELDDVLAQLEDSAHPAAPRLTELLESGSGRRDRVQADYQVKVQLLGVSKPPVWRRLRLSADIRLDRLHDVVQAAMGWDDSHLHVFSDGEREYGFPDPELGHFDERNVRLSQVISDVGEHLEYTYDFGDDWEHRITLEKVLPASLSSTRAFCTGGKGACPPEDCGGDWGYARLKATLADPEAEEHADLLEWLGLTSGDEFDAGLFSAEEVNRRLG</sequence>
<evidence type="ECO:0000313" key="3">
    <source>
        <dbReference type="Proteomes" id="UP000199515"/>
    </source>
</evidence>
<dbReference type="RefSeq" id="WP_091298346.1">
    <property type="nucleotide sequence ID" value="NZ_FNON01000012.1"/>
</dbReference>
<organism evidence="2 3">
    <name type="scientific">Amycolatopsis xylanica</name>
    <dbReference type="NCBI Taxonomy" id="589385"/>
    <lineage>
        <taxon>Bacteria</taxon>
        <taxon>Bacillati</taxon>
        <taxon>Actinomycetota</taxon>
        <taxon>Actinomycetes</taxon>
        <taxon>Pseudonocardiales</taxon>
        <taxon>Pseudonocardiaceae</taxon>
        <taxon>Amycolatopsis</taxon>
    </lineage>
</organism>
<feature type="domain" description="Plasmid pRiA4b Orf3-like" evidence="1">
    <location>
        <begin position="392"/>
        <end position="561"/>
    </location>
</feature>
<dbReference type="Pfam" id="PF07929">
    <property type="entry name" value="PRiA4_ORF3"/>
    <property type="match status" value="1"/>
</dbReference>
<dbReference type="InterPro" id="IPR024047">
    <property type="entry name" value="MM3350-like_sf"/>
</dbReference>
<reference evidence="2 3" key="1">
    <citation type="submission" date="2016-10" db="EMBL/GenBank/DDBJ databases">
        <authorList>
            <person name="de Groot N.N."/>
        </authorList>
    </citation>
    <scope>NUCLEOTIDE SEQUENCE [LARGE SCALE GENOMIC DNA]</scope>
    <source>
        <strain evidence="2 3">CPCC 202699</strain>
    </source>
</reference>
<dbReference type="SUPFAM" id="SSF159941">
    <property type="entry name" value="MM3350-like"/>
    <property type="match status" value="1"/>
</dbReference>
<dbReference type="PANTHER" id="PTHR41878:SF1">
    <property type="entry name" value="TNPR PROTEIN"/>
    <property type="match status" value="1"/>
</dbReference>
<dbReference type="InterPro" id="IPR012912">
    <property type="entry name" value="Plasmid_pRiA4b_Orf3-like"/>
</dbReference>
<protein>
    <submittedName>
        <fullName evidence="2">PRiA4b ORF-3-like protein</fullName>
    </submittedName>
</protein>
<dbReference type="Gene3D" id="3.10.290.30">
    <property type="entry name" value="MM3350-like"/>
    <property type="match status" value="1"/>
</dbReference>